<sequence>MNSTLLKCTKTGRKIANLHRVKIHVGRECLNSDNLRTVKLRRVVVTGLGLVTCLGVGSRHVWDRIIKGQCGISTIKGPGYENVPCKVAGFVPRGSNPGDLRLEDYMSVQEQRIMSQGCAYALVATEEALTDAGWEPNTEEEKNSTGVAIGMGMVGMEETYNTGVTLRERGYSRVSPFFMPKILINMTAGNVSVKYGLQGPNHSVSTACTTGLHAVGDAFRFIQRGDAEVMVAGGAEESPNPLSVAGFSRMRALSTKFNDNPHKASRPFDKDRDGFVMSEGSGILVLEELEHALGRGADIYAEILGYGLSGDANHMTAPQEDGSGAYRCMVAALKDAQISKSDIGYINAHATSTPLGDLAESRAIWRLFGETNPEVLVSSTKGATGHLLGSAGCVEAMFAVMACHGGKIPPTVNLCESDTGLPLKYVTQNSVDWPSGSARRLAVTNSFGFGGTNGSLCIGSFNKN</sequence>
<feature type="domain" description="Ketosynthase family 3 (KS3)" evidence="20">
    <location>
        <begin position="40"/>
        <end position="460"/>
    </location>
</feature>
<comment type="catalytic activity">
    <reaction evidence="11">
        <text>dodecanoyl-[ACP] + malonyl-[ACP] + H(+) = 3-oxotetradecanoyl-[ACP] + holo-[ACP] + CO2</text>
        <dbReference type="Rhea" id="RHEA:41884"/>
        <dbReference type="Rhea" id="RHEA-COMP:9623"/>
        <dbReference type="Rhea" id="RHEA-COMP:9644"/>
        <dbReference type="Rhea" id="RHEA-COMP:9645"/>
        <dbReference type="Rhea" id="RHEA-COMP:9685"/>
        <dbReference type="ChEBI" id="CHEBI:15378"/>
        <dbReference type="ChEBI" id="CHEBI:16526"/>
        <dbReference type="ChEBI" id="CHEBI:64479"/>
        <dbReference type="ChEBI" id="CHEBI:65264"/>
        <dbReference type="ChEBI" id="CHEBI:78449"/>
        <dbReference type="ChEBI" id="CHEBI:78473"/>
    </reaction>
    <physiologicalReaction direction="left-to-right" evidence="11">
        <dbReference type="Rhea" id="RHEA:41885"/>
    </physiologicalReaction>
</comment>
<comment type="caution">
    <text evidence="21">The sequence shown here is derived from an EMBL/GenBank/DDBJ whole genome shotgun (WGS) entry which is preliminary data.</text>
</comment>
<dbReference type="Pfam" id="PF00109">
    <property type="entry name" value="ketoacyl-synt"/>
    <property type="match status" value="1"/>
</dbReference>
<dbReference type="PIRSF" id="PIRSF000447">
    <property type="entry name" value="KAS_II"/>
    <property type="match status" value="1"/>
</dbReference>
<dbReference type="Proteomes" id="UP000242188">
    <property type="component" value="Unassembled WGS sequence"/>
</dbReference>
<dbReference type="Gene3D" id="3.40.47.10">
    <property type="match status" value="2"/>
</dbReference>
<dbReference type="GO" id="GO:0005739">
    <property type="term" value="C:mitochondrion"/>
    <property type="evidence" value="ECO:0007669"/>
    <property type="project" value="TreeGrafter"/>
</dbReference>
<accession>A0A210QTT6</accession>
<keyword evidence="5" id="KW-0276">Fatty acid metabolism</keyword>
<keyword evidence="8" id="KW-0012">Acyltransferase</keyword>
<reference evidence="21 22" key="1">
    <citation type="journal article" date="2017" name="Nat. Ecol. Evol.">
        <title>Scallop genome provides insights into evolution of bilaterian karyotype and development.</title>
        <authorList>
            <person name="Wang S."/>
            <person name="Zhang J."/>
            <person name="Jiao W."/>
            <person name="Li J."/>
            <person name="Xun X."/>
            <person name="Sun Y."/>
            <person name="Guo X."/>
            <person name="Huan P."/>
            <person name="Dong B."/>
            <person name="Zhang L."/>
            <person name="Hu X."/>
            <person name="Sun X."/>
            <person name="Wang J."/>
            <person name="Zhao C."/>
            <person name="Wang Y."/>
            <person name="Wang D."/>
            <person name="Huang X."/>
            <person name="Wang R."/>
            <person name="Lv J."/>
            <person name="Li Y."/>
            <person name="Zhang Z."/>
            <person name="Liu B."/>
            <person name="Lu W."/>
            <person name="Hui Y."/>
            <person name="Liang J."/>
            <person name="Zhou Z."/>
            <person name="Hou R."/>
            <person name="Li X."/>
            <person name="Liu Y."/>
            <person name="Li H."/>
            <person name="Ning X."/>
            <person name="Lin Y."/>
            <person name="Zhao L."/>
            <person name="Xing Q."/>
            <person name="Dou J."/>
            <person name="Li Y."/>
            <person name="Mao J."/>
            <person name="Guo H."/>
            <person name="Dou H."/>
            <person name="Li T."/>
            <person name="Mu C."/>
            <person name="Jiang W."/>
            <person name="Fu Q."/>
            <person name="Fu X."/>
            <person name="Miao Y."/>
            <person name="Liu J."/>
            <person name="Yu Q."/>
            <person name="Li R."/>
            <person name="Liao H."/>
            <person name="Li X."/>
            <person name="Kong Y."/>
            <person name="Jiang Z."/>
            <person name="Chourrout D."/>
            <person name="Li R."/>
            <person name="Bao Z."/>
        </authorList>
    </citation>
    <scope>NUCLEOTIDE SEQUENCE [LARGE SCALE GENOMIC DNA]</scope>
    <source>
        <strain evidence="21 22">PY_sf001</strain>
    </source>
</reference>
<evidence type="ECO:0000256" key="14">
    <source>
        <dbReference type="ARBA" id="ARBA00049449"/>
    </source>
</evidence>
<comment type="catalytic activity">
    <reaction evidence="9">
        <text>hexanoyl-[ACP] + malonyl-[ACP] + H(+) = 3-oxooctanoyl-[ACP] + holo-[ACP] + CO2</text>
        <dbReference type="Rhea" id="RHEA:41836"/>
        <dbReference type="Rhea" id="RHEA-COMP:9623"/>
        <dbReference type="Rhea" id="RHEA-COMP:9632"/>
        <dbReference type="Rhea" id="RHEA-COMP:9633"/>
        <dbReference type="Rhea" id="RHEA-COMP:9685"/>
        <dbReference type="ChEBI" id="CHEBI:15378"/>
        <dbReference type="ChEBI" id="CHEBI:16526"/>
        <dbReference type="ChEBI" id="CHEBI:64479"/>
        <dbReference type="ChEBI" id="CHEBI:78449"/>
        <dbReference type="ChEBI" id="CHEBI:78459"/>
        <dbReference type="ChEBI" id="CHEBI:78460"/>
    </reaction>
    <physiologicalReaction direction="left-to-right" evidence="9">
        <dbReference type="Rhea" id="RHEA:41837"/>
    </physiologicalReaction>
</comment>
<dbReference type="InterPro" id="IPR016039">
    <property type="entry name" value="Thiolase-like"/>
</dbReference>
<dbReference type="GO" id="GO:0004315">
    <property type="term" value="F:3-oxoacyl-[acyl-carrier-protein] synthase activity"/>
    <property type="evidence" value="ECO:0007669"/>
    <property type="project" value="UniProtKB-EC"/>
</dbReference>
<comment type="catalytic activity">
    <reaction evidence="14">
        <text>butanoyl-[ACP] + malonyl-[ACP] + H(+) = 3-oxohexanoyl-[ACP] + holo-[ACP] + CO2</text>
        <dbReference type="Rhea" id="RHEA:41820"/>
        <dbReference type="Rhea" id="RHEA-COMP:9623"/>
        <dbReference type="Rhea" id="RHEA-COMP:9628"/>
        <dbReference type="Rhea" id="RHEA-COMP:9629"/>
        <dbReference type="Rhea" id="RHEA-COMP:9685"/>
        <dbReference type="ChEBI" id="CHEBI:15378"/>
        <dbReference type="ChEBI" id="CHEBI:16526"/>
        <dbReference type="ChEBI" id="CHEBI:64479"/>
        <dbReference type="ChEBI" id="CHEBI:78449"/>
        <dbReference type="ChEBI" id="CHEBI:78454"/>
        <dbReference type="ChEBI" id="CHEBI:78456"/>
    </reaction>
    <physiologicalReaction direction="left-to-right" evidence="14">
        <dbReference type="Rhea" id="RHEA:41821"/>
    </physiologicalReaction>
</comment>
<dbReference type="InterPro" id="IPR014031">
    <property type="entry name" value="Ketoacyl_synth_C"/>
</dbReference>
<keyword evidence="3 17" id="KW-0444">Lipid biosynthesis</keyword>
<keyword evidence="6" id="KW-0443">Lipid metabolism</keyword>
<dbReference type="PROSITE" id="PS00606">
    <property type="entry name" value="KS3_1"/>
    <property type="match status" value="1"/>
</dbReference>
<evidence type="ECO:0000256" key="17">
    <source>
        <dbReference type="PIRNR" id="PIRNR000447"/>
    </source>
</evidence>
<evidence type="ECO:0000256" key="3">
    <source>
        <dbReference type="ARBA" id="ARBA00022516"/>
    </source>
</evidence>
<dbReference type="GO" id="GO:0006633">
    <property type="term" value="P:fatty acid biosynthetic process"/>
    <property type="evidence" value="ECO:0007669"/>
    <property type="project" value="UniProtKB-KW"/>
</dbReference>
<proteinExistence type="inferred from homology"/>
<evidence type="ECO:0000256" key="18">
    <source>
        <dbReference type="PIRSR" id="PIRSR000447-1"/>
    </source>
</evidence>
<dbReference type="FunFam" id="3.40.47.10:FF:000015">
    <property type="entry name" value="3-oxoacyl-[acyl-carrier-protein] synthase, mitochondrial"/>
    <property type="match status" value="1"/>
</dbReference>
<dbReference type="InterPro" id="IPR000794">
    <property type="entry name" value="Beta-ketoacyl_synthase"/>
</dbReference>
<comment type="catalytic activity">
    <reaction evidence="10">
        <text>tetradecanoyl-[ACP] + malonyl-[ACP] + H(+) = 3-oxohexadecanoyl-[ACP] + holo-[ACP] + CO2</text>
        <dbReference type="Rhea" id="RHEA:41900"/>
        <dbReference type="Rhea" id="RHEA-COMP:9623"/>
        <dbReference type="Rhea" id="RHEA-COMP:9648"/>
        <dbReference type="Rhea" id="RHEA-COMP:9649"/>
        <dbReference type="Rhea" id="RHEA-COMP:9685"/>
        <dbReference type="ChEBI" id="CHEBI:15378"/>
        <dbReference type="ChEBI" id="CHEBI:16526"/>
        <dbReference type="ChEBI" id="CHEBI:64479"/>
        <dbReference type="ChEBI" id="CHEBI:78449"/>
        <dbReference type="ChEBI" id="CHEBI:78477"/>
        <dbReference type="ChEBI" id="CHEBI:78478"/>
    </reaction>
    <physiologicalReaction direction="left-to-right" evidence="10">
        <dbReference type="Rhea" id="RHEA:41901"/>
    </physiologicalReaction>
</comment>
<evidence type="ECO:0000256" key="15">
    <source>
        <dbReference type="ARBA" id="ARBA00049533"/>
    </source>
</evidence>
<evidence type="ECO:0000256" key="5">
    <source>
        <dbReference type="ARBA" id="ARBA00022832"/>
    </source>
</evidence>
<evidence type="ECO:0000256" key="10">
    <source>
        <dbReference type="ARBA" id="ARBA00047451"/>
    </source>
</evidence>
<evidence type="ECO:0000256" key="11">
    <source>
        <dbReference type="ARBA" id="ARBA00047578"/>
    </source>
</evidence>
<feature type="active site" description="For beta-ketoacyl synthase activity" evidence="18">
    <location>
        <position position="208"/>
    </location>
</feature>
<protein>
    <recommendedName>
        <fullName evidence="17">3-oxoacyl-[acyl-carrier-protein] synthase</fullName>
    </recommendedName>
</protein>
<evidence type="ECO:0000256" key="19">
    <source>
        <dbReference type="RuleBase" id="RU003694"/>
    </source>
</evidence>
<evidence type="ECO:0000256" key="8">
    <source>
        <dbReference type="ARBA" id="ARBA00023315"/>
    </source>
</evidence>
<evidence type="ECO:0000256" key="13">
    <source>
        <dbReference type="ARBA" id="ARBA00049109"/>
    </source>
</evidence>
<evidence type="ECO:0000256" key="16">
    <source>
        <dbReference type="ARBA" id="ARBA00054575"/>
    </source>
</evidence>
<comment type="catalytic activity">
    <reaction evidence="12">
        <text>a fatty acyl-[ACP] + malonyl-[ACP] + H(+) = a 3-oxoacyl-[ACP] + holo-[ACP] + CO2</text>
        <dbReference type="Rhea" id="RHEA:22836"/>
        <dbReference type="Rhea" id="RHEA-COMP:9623"/>
        <dbReference type="Rhea" id="RHEA-COMP:9685"/>
        <dbReference type="Rhea" id="RHEA-COMP:9916"/>
        <dbReference type="Rhea" id="RHEA-COMP:14125"/>
        <dbReference type="ChEBI" id="CHEBI:15378"/>
        <dbReference type="ChEBI" id="CHEBI:16526"/>
        <dbReference type="ChEBI" id="CHEBI:64479"/>
        <dbReference type="ChEBI" id="CHEBI:78449"/>
        <dbReference type="ChEBI" id="CHEBI:78776"/>
        <dbReference type="ChEBI" id="CHEBI:138651"/>
        <dbReference type="EC" id="2.3.1.41"/>
    </reaction>
    <physiologicalReaction direction="left-to-right" evidence="12">
        <dbReference type="Rhea" id="RHEA:22837"/>
    </physiologicalReaction>
</comment>
<dbReference type="InterPro" id="IPR014030">
    <property type="entry name" value="Ketoacyl_synth_N"/>
</dbReference>
<comment type="pathway">
    <text evidence="1">Lipid metabolism; fatty acid biosynthesis.</text>
</comment>
<evidence type="ECO:0000256" key="12">
    <source>
        <dbReference type="ARBA" id="ARBA00048506"/>
    </source>
</evidence>
<keyword evidence="22" id="KW-1185">Reference proteome</keyword>
<name>A0A210QTT6_MIZYE</name>
<comment type="function">
    <text evidence="16">May play a role in the biosynthesis of lipoic acid as well as longer chain fatty acids required for optimal mitochondrial function.</text>
</comment>
<keyword evidence="7 17" id="KW-0275">Fatty acid biosynthesis</keyword>
<organism evidence="21 22">
    <name type="scientific">Mizuhopecten yessoensis</name>
    <name type="common">Japanese scallop</name>
    <name type="synonym">Patinopecten yessoensis</name>
    <dbReference type="NCBI Taxonomy" id="6573"/>
    <lineage>
        <taxon>Eukaryota</taxon>
        <taxon>Metazoa</taxon>
        <taxon>Spiralia</taxon>
        <taxon>Lophotrochozoa</taxon>
        <taxon>Mollusca</taxon>
        <taxon>Bivalvia</taxon>
        <taxon>Autobranchia</taxon>
        <taxon>Pteriomorphia</taxon>
        <taxon>Pectinida</taxon>
        <taxon>Pectinoidea</taxon>
        <taxon>Pectinidae</taxon>
        <taxon>Mizuhopecten</taxon>
    </lineage>
</organism>
<dbReference type="PANTHER" id="PTHR11712:SF336">
    <property type="entry name" value="3-OXOACYL-[ACYL-CARRIER-PROTEIN] SYNTHASE, MITOCHONDRIAL"/>
    <property type="match status" value="1"/>
</dbReference>
<dbReference type="InterPro" id="IPR017568">
    <property type="entry name" value="3-oxoacyl-ACP_synth-2"/>
</dbReference>
<evidence type="ECO:0000256" key="9">
    <source>
        <dbReference type="ARBA" id="ARBA00047394"/>
    </source>
</evidence>
<dbReference type="SUPFAM" id="SSF53901">
    <property type="entry name" value="Thiolase-like"/>
    <property type="match status" value="2"/>
</dbReference>
<dbReference type="EMBL" id="NEDP02001925">
    <property type="protein sequence ID" value="OWF52156.1"/>
    <property type="molecule type" value="Genomic_DNA"/>
</dbReference>
<evidence type="ECO:0000259" key="20">
    <source>
        <dbReference type="PROSITE" id="PS52004"/>
    </source>
</evidence>
<dbReference type="AlphaFoldDB" id="A0A210QTT6"/>
<dbReference type="InterPro" id="IPR018201">
    <property type="entry name" value="Ketoacyl_synth_AS"/>
</dbReference>
<comment type="catalytic activity">
    <reaction evidence="13">
        <text>decanoyl-[ACP] + malonyl-[ACP] + H(+) = 3-oxododecanoyl-[ACP] + holo-[ACP] + CO2</text>
        <dbReference type="Rhea" id="RHEA:41868"/>
        <dbReference type="Rhea" id="RHEA-COMP:9623"/>
        <dbReference type="Rhea" id="RHEA-COMP:9640"/>
        <dbReference type="Rhea" id="RHEA-COMP:9641"/>
        <dbReference type="Rhea" id="RHEA-COMP:9685"/>
        <dbReference type="ChEBI" id="CHEBI:15378"/>
        <dbReference type="ChEBI" id="CHEBI:16526"/>
        <dbReference type="ChEBI" id="CHEBI:64479"/>
        <dbReference type="ChEBI" id="CHEBI:78449"/>
        <dbReference type="ChEBI" id="CHEBI:78468"/>
        <dbReference type="ChEBI" id="CHEBI:78469"/>
    </reaction>
    <physiologicalReaction direction="left-to-right" evidence="13">
        <dbReference type="Rhea" id="RHEA:41869"/>
    </physiologicalReaction>
</comment>
<evidence type="ECO:0000256" key="4">
    <source>
        <dbReference type="ARBA" id="ARBA00022679"/>
    </source>
</evidence>
<comment type="catalytic activity">
    <reaction evidence="15">
        <text>octanoyl-[ACP] + malonyl-[ACP] + H(+) = 3-oxodecanoyl-[ACP] + holo-[ACP] + CO2</text>
        <dbReference type="Rhea" id="RHEA:41852"/>
        <dbReference type="Rhea" id="RHEA-COMP:9623"/>
        <dbReference type="Rhea" id="RHEA-COMP:9636"/>
        <dbReference type="Rhea" id="RHEA-COMP:9637"/>
        <dbReference type="Rhea" id="RHEA-COMP:9685"/>
        <dbReference type="ChEBI" id="CHEBI:15378"/>
        <dbReference type="ChEBI" id="CHEBI:16526"/>
        <dbReference type="ChEBI" id="CHEBI:64479"/>
        <dbReference type="ChEBI" id="CHEBI:78449"/>
        <dbReference type="ChEBI" id="CHEBI:78463"/>
        <dbReference type="ChEBI" id="CHEBI:78464"/>
    </reaction>
    <physiologicalReaction direction="left-to-right" evidence="15">
        <dbReference type="Rhea" id="RHEA:41853"/>
    </physiologicalReaction>
</comment>
<evidence type="ECO:0000256" key="1">
    <source>
        <dbReference type="ARBA" id="ARBA00005194"/>
    </source>
</evidence>
<dbReference type="InterPro" id="IPR020841">
    <property type="entry name" value="PKS_Beta-ketoAc_synthase_dom"/>
</dbReference>
<dbReference type="Pfam" id="PF02801">
    <property type="entry name" value="Ketoacyl-synt_C"/>
    <property type="match status" value="1"/>
</dbReference>
<dbReference type="STRING" id="6573.A0A210QTT6"/>
<dbReference type="FunFam" id="3.40.47.10:FF:000024">
    <property type="entry name" value="3-oxoacyl-[acyl-carrier-protein] synthase, mitochondrial"/>
    <property type="match status" value="1"/>
</dbReference>
<dbReference type="PANTHER" id="PTHR11712">
    <property type="entry name" value="POLYKETIDE SYNTHASE-RELATED"/>
    <property type="match status" value="1"/>
</dbReference>
<dbReference type="CDD" id="cd00834">
    <property type="entry name" value="KAS_I_II"/>
    <property type="match status" value="1"/>
</dbReference>
<gene>
    <name evidence="21" type="ORF">KP79_PYT15714</name>
</gene>
<evidence type="ECO:0000313" key="21">
    <source>
        <dbReference type="EMBL" id="OWF52156.1"/>
    </source>
</evidence>
<evidence type="ECO:0000256" key="2">
    <source>
        <dbReference type="ARBA" id="ARBA00008467"/>
    </source>
</evidence>
<comment type="similarity">
    <text evidence="2 17 19">Belongs to the thiolase-like superfamily. Beta-ketoacyl-ACP synthases family.</text>
</comment>
<dbReference type="NCBIfam" id="TIGR03150">
    <property type="entry name" value="fabF"/>
    <property type="match status" value="1"/>
</dbReference>
<dbReference type="OrthoDB" id="5334845at2759"/>
<dbReference type="PROSITE" id="PS52004">
    <property type="entry name" value="KS3_2"/>
    <property type="match status" value="1"/>
</dbReference>
<dbReference type="SMART" id="SM00825">
    <property type="entry name" value="PKS_KS"/>
    <property type="match status" value="1"/>
</dbReference>
<evidence type="ECO:0000256" key="7">
    <source>
        <dbReference type="ARBA" id="ARBA00023160"/>
    </source>
</evidence>
<evidence type="ECO:0000256" key="6">
    <source>
        <dbReference type="ARBA" id="ARBA00023098"/>
    </source>
</evidence>
<keyword evidence="4 17" id="KW-0808">Transferase</keyword>
<evidence type="ECO:0000313" key="22">
    <source>
        <dbReference type="Proteomes" id="UP000242188"/>
    </source>
</evidence>
<dbReference type="NCBIfam" id="NF005589">
    <property type="entry name" value="PRK07314.1"/>
    <property type="match status" value="1"/>
</dbReference>